<evidence type="ECO:0000313" key="3">
    <source>
        <dbReference type="Proteomes" id="UP000010793"/>
    </source>
</evidence>
<dbReference type="PANTHER" id="PTHR36928:SF1">
    <property type="entry name" value="PHOSPHATASE YCDX-RELATED"/>
    <property type="match status" value="1"/>
</dbReference>
<dbReference type="GO" id="GO:0008270">
    <property type="term" value="F:zinc ion binding"/>
    <property type="evidence" value="ECO:0007669"/>
    <property type="project" value="TreeGrafter"/>
</dbReference>
<dbReference type="Proteomes" id="UP000010793">
    <property type="component" value="Chromosome"/>
</dbReference>
<proteinExistence type="predicted"/>
<evidence type="ECO:0000259" key="1">
    <source>
        <dbReference type="SMART" id="SM00481"/>
    </source>
</evidence>
<dbReference type="NCBIfam" id="NF006702">
    <property type="entry name" value="PRK09248.1"/>
    <property type="match status" value="1"/>
</dbReference>
<accession>A0A3B6VJV7</accession>
<dbReference type="GO" id="GO:0005829">
    <property type="term" value="C:cytosol"/>
    <property type="evidence" value="ECO:0007669"/>
    <property type="project" value="TreeGrafter"/>
</dbReference>
<dbReference type="AlphaFoldDB" id="A0A3B6VJV7"/>
<dbReference type="EMBL" id="CP002873">
    <property type="protein sequence ID" value="AGA66186.1"/>
    <property type="molecule type" value="Genomic_DNA"/>
</dbReference>
<dbReference type="GO" id="GO:0042578">
    <property type="term" value="F:phosphoric ester hydrolase activity"/>
    <property type="evidence" value="ECO:0007669"/>
    <property type="project" value="TreeGrafter"/>
</dbReference>
<dbReference type="Pfam" id="PF02811">
    <property type="entry name" value="PHP"/>
    <property type="match status" value="1"/>
</dbReference>
<dbReference type="SUPFAM" id="SSF89550">
    <property type="entry name" value="PHP domain-like"/>
    <property type="match status" value="1"/>
</dbReference>
<dbReference type="RefSeq" id="WP_013245034.1">
    <property type="nucleotide sequence ID" value="NC_019908.1"/>
</dbReference>
<gene>
    <name evidence="2" type="ORF">BPP43_04570</name>
</gene>
<dbReference type="InterPro" id="IPR003141">
    <property type="entry name" value="Pol/His_phosphatase_N"/>
</dbReference>
<dbReference type="Gene3D" id="3.20.20.140">
    <property type="entry name" value="Metal-dependent hydrolases"/>
    <property type="match status" value="1"/>
</dbReference>
<dbReference type="SMART" id="SM00481">
    <property type="entry name" value="POLIIIAc"/>
    <property type="match status" value="1"/>
</dbReference>
<dbReference type="InterPro" id="IPR050243">
    <property type="entry name" value="PHP_phosphatase"/>
</dbReference>
<name>A0A3B6VJV7_BRAPL</name>
<dbReference type="InterPro" id="IPR016195">
    <property type="entry name" value="Pol/histidinol_Pase-like"/>
</dbReference>
<dbReference type="PANTHER" id="PTHR36928">
    <property type="entry name" value="PHOSPHATASE YCDX-RELATED"/>
    <property type="match status" value="1"/>
</dbReference>
<keyword evidence="2" id="KW-0378">Hydrolase</keyword>
<dbReference type="InterPro" id="IPR004013">
    <property type="entry name" value="PHP_dom"/>
</dbReference>
<sequence length="237" mass="26584">MKIIADLHTHTIVSQHAFSTVDEIINAAKDKGFLAVAITDHGPKSSDGAKPVHFRSMHNIPEYVNGIRVLRGAEANIIDYDGNIDLRKNVLECLDFVIASYHEDSITPSNIESHTNGYIGLIKNSYVDCLGHVGNPKFAFDMEKIIKLCKDYNKLIEINSASFKVRKGSDTNCKEVALLCKKYNLNIVVTSDSHSKYNVGNHEAALNMLEDINFPEDLILNADFDRLMNYLNSRNRN</sequence>
<reference evidence="2 3" key="1">
    <citation type="journal article" date="2013" name="Genome Announc.">
        <title>Complete Genome Sequence of the Porcine Strain Brachyspira pilosicoli P43/6/78(T.).</title>
        <authorList>
            <person name="Lin C."/>
            <person name="den Bakker H.C."/>
            <person name="Suzuki H."/>
            <person name="Lefebure T."/>
            <person name="Ponnala L."/>
            <person name="Sun Q."/>
            <person name="Stanhope M.J."/>
            <person name="Wiedmann M."/>
            <person name="Duhamel G.E."/>
        </authorList>
    </citation>
    <scope>NUCLEOTIDE SEQUENCE [LARGE SCALE GENOMIC DNA]</scope>
    <source>
        <strain evidence="2 3">P43/6/78</strain>
    </source>
</reference>
<dbReference type="GeneID" id="56440659"/>
<evidence type="ECO:0000313" key="2">
    <source>
        <dbReference type="EMBL" id="AGA66186.1"/>
    </source>
</evidence>
<protein>
    <submittedName>
        <fullName evidence="2">Putative hydrolase</fullName>
    </submittedName>
</protein>
<organism evidence="2 3">
    <name type="scientific">Brachyspira pilosicoli P43/6/78</name>
    <dbReference type="NCBI Taxonomy" id="1042417"/>
    <lineage>
        <taxon>Bacteria</taxon>
        <taxon>Pseudomonadati</taxon>
        <taxon>Spirochaetota</taxon>
        <taxon>Spirochaetia</taxon>
        <taxon>Brachyspirales</taxon>
        <taxon>Brachyspiraceae</taxon>
        <taxon>Brachyspira</taxon>
    </lineage>
</organism>
<dbReference type="CDD" id="cd07437">
    <property type="entry name" value="PHP_HisPPase_Ycdx_like"/>
    <property type="match status" value="1"/>
</dbReference>
<keyword evidence="3" id="KW-1185">Reference proteome</keyword>
<feature type="domain" description="Polymerase/histidinol phosphatase N-terminal" evidence="1">
    <location>
        <begin position="5"/>
        <end position="79"/>
    </location>
</feature>
<dbReference type="KEGG" id="bpip:BPP43_04570"/>